<dbReference type="Pfam" id="PF13468">
    <property type="entry name" value="Glyoxalase_3"/>
    <property type="match status" value="1"/>
</dbReference>
<proteinExistence type="predicted"/>
<comment type="caution">
    <text evidence="2">The sequence shown here is derived from an EMBL/GenBank/DDBJ whole genome shotgun (WGS) entry which is preliminary data.</text>
</comment>
<accession>A0ABX2IWR4</accession>
<organism evidence="2 3">
    <name type="scientific">Parasulfitobacter algicola</name>
    <dbReference type="NCBI Taxonomy" id="2614809"/>
    <lineage>
        <taxon>Bacteria</taxon>
        <taxon>Pseudomonadati</taxon>
        <taxon>Pseudomonadota</taxon>
        <taxon>Alphaproteobacteria</taxon>
        <taxon>Rhodobacterales</taxon>
        <taxon>Roseobacteraceae</taxon>
        <taxon>Parasulfitobacter</taxon>
    </lineage>
</organism>
<sequence>MLDHLAVTAENLASGVSYVENALGVQMAPGGQHDYMGTHNQLLGLGIFYLEVITINPEAPKPSHPRWFDLDNISGPPKLTNWIVQTDTLDETLAKSPAGTGTPVKLTRGDLHWQMAVPDDGKLPFDGAFPALIQWEGADHPALRLPDLKCRLKQLHVTHPQADGLRDALSVLDFGDVVSVHQGPAKNLQAEIETLHGIRILE</sequence>
<keyword evidence="3" id="KW-1185">Reference proteome</keyword>
<name>A0ABX2IWR4_9RHOB</name>
<protein>
    <submittedName>
        <fullName evidence="2">VOC family protein</fullName>
    </submittedName>
</protein>
<evidence type="ECO:0000313" key="2">
    <source>
        <dbReference type="EMBL" id="NSX56516.1"/>
    </source>
</evidence>
<evidence type="ECO:0000259" key="1">
    <source>
        <dbReference type="Pfam" id="PF13468"/>
    </source>
</evidence>
<dbReference type="Proteomes" id="UP000777935">
    <property type="component" value="Unassembled WGS sequence"/>
</dbReference>
<dbReference type="InterPro" id="IPR025870">
    <property type="entry name" value="Glyoxalase-like_dom"/>
</dbReference>
<evidence type="ECO:0000313" key="3">
    <source>
        <dbReference type="Proteomes" id="UP000777935"/>
    </source>
</evidence>
<dbReference type="Gene3D" id="3.10.180.10">
    <property type="entry name" value="2,3-Dihydroxybiphenyl 1,2-Dioxygenase, domain 1"/>
    <property type="match status" value="1"/>
</dbReference>
<dbReference type="InterPro" id="IPR029068">
    <property type="entry name" value="Glyas_Bleomycin-R_OHBP_Dase"/>
</dbReference>
<feature type="domain" description="Glyoxalase-like" evidence="1">
    <location>
        <begin position="2"/>
        <end position="169"/>
    </location>
</feature>
<dbReference type="EMBL" id="JABUFE010000013">
    <property type="protein sequence ID" value="NSX56516.1"/>
    <property type="molecule type" value="Genomic_DNA"/>
</dbReference>
<reference evidence="2 3" key="1">
    <citation type="submission" date="2020-06" db="EMBL/GenBank/DDBJ databases">
        <title>Sulfitobacter algicola sp. nov., isolated from green algae.</title>
        <authorList>
            <person name="Wang C."/>
        </authorList>
    </citation>
    <scope>NUCLEOTIDE SEQUENCE [LARGE SCALE GENOMIC DNA]</scope>
    <source>
        <strain evidence="2 3">1151</strain>
    </source>
</reference>
<dbReference type="RefSeq" id="WP_174139668.1">
    <property type="nucleotide sequence ID" value="NZ_JABUFE010000013.1"/>
</dbReference>
<gene>
    <name evidence="2" type="ORF">HRQ87_17140</name>
</gene>